<feature type="transmembrane region" description="Helical" evidence="6">
    <location>
        <begin position="111"/>
        <end position="134"/>
    </location>
</feature>
<dbReference type="Pfam" id="PF00892">
    <property type="entry name" value="EamA"/>
    <property type="match status" value="1"/>
</dbReference>
<dbReference type="PANTHER" id="PTHR31218">
    <property type="entry name" value="WAT1-RELATED PROTEIN"/>
    <property type="match status" value="1"/>
</dbReference>
<evidence type="ECO:0000256" key="5">
    <source>
        <dbReference type="ARBA" id="ARBA00023136"/>
    </source>
</evidence>
<sequence length="256" mass="28141">MATANGGRYFQRSAAWRRLEMVNVKSLHSQGKIIGTLVTVGGAMIMTLVRGPVIQFPWTNDHQTLHHQTSANTVTTQDQIKGSLMITVGCFSWASFLILQAHTLKSYPVELSLTTLVCLMGMLEGSIVTVVAEWANASIWSINWDIKLFVAVYGGITCTGLAYYICGVVMRERGPVFVTAFNPLGMVIVAILGSIFIAEKLNLGSVVGAVVIVVGLYMVLWGKSKDQNQQYQDKESSIDQQHKEGMKTEMLKHNVV</sequence>
<evidence type="ECO:0000256" key="1">
    <source>
        <dbReference type="ARBA" id="ARBA00004141"/>
    </source>
</evidence>
<evidence type="ECO:0000256" key="3">
    <source>
        <dbReference type="ARBA" id="ARBA00022692"/>
    </source>
</evidence>
<organism evidence="8 9">
    <name type="scientific">Tagetes erecta</name>
    <name type="common">African marigold</name>
    <dbReference type="NCBI Taxonomy" id="13708"/>
    <lineage>
        <taxon>Eukaryota</taxon>
        <taxon>Viridiplantae</taxon>
        <taxon>Streptophyta</taxon>
        <taxon>Embryophyta</taxon>
        <taxon>Tracheophyta</taxon>
        <taxon>Spermatophyta</taxon>
        <taxon>Magnoliopsida</taxon>
        <taxon>eudicotyledons</taxon>
        <taxon>Gunneridae</taxon>
        <taxon>Pentapetalae</taxon>
        <taxon>asterids</taxon>
        <taxon>campanulids</taxon>
        <taxon>Asterales</taxon>
        <taxon>Asteraceae</taxon>
        <taxon>Asteroideae</taxon>
        <taxon>Heliantheae alliance</taxon>
        <taxon>Tageteae</taxon>
        <taxon>Tagetes</taxon>
    </lineage>
</organism>
<dbReference type="SUPFAM" id="SSF103481">
    <property type="entry name" value="Multidrug resistance efflux transporter EmrE"/>
    <property type="match status" value="1"/>
</dbReference>
<feature type="transmembrane region" description="Helical" evidence="6">
    <location>
        <begin position="33"/>
        <end position="53"/>
    </location>
</feature>
<dbReference type="AlphaFoldDB" id="A0AAD8K468"/>
<comment type="similarity">
    <text evidence="2 6">Belongs to the drug/metabolite transporter (DMT) superfamily. Plant drug/metabolite exporter (P-DME) (TC 2.A.7.4) family.</text>
</comment>
<proteinExistence type="inferred from homology"/>
<dbReference type="GO" id="GO:0016020">
    <property type="term" value="C:membrane"/>
    <property type="evidence" value="ECO:0007669"/>
    <property type="project" value="UniProtKB-SubCell"/>
</dbReference>
<feature type="transmembrane region" description="Helical" evidence="6">
    <location>
        <begin position="177"/>
        <end position="197"/>
    </location>
</feature>
<feature type="transmembrane region" description="Helical" evidence="6">
    <location>
        <begin position="146"/>
        <end position="165"/>
    </location>
</feature>
<gene>
    <name evidence="8" type="ORF">QVD17_31371</name>
</gene>
<keyword evidence="3 6" id="KW-0812">Transmembrane</keyword>
<dbReference type="Proteomes" id="UP001229421">
    <property type="component" value="Unassembled WGS sequence"/>
</dbReference>
<keyword evidence="9" id="KW-1185">Reference proteome</keyword>
<keyword evidence="4 6" id="KW-1133">Transmembrane helix</keyword>
<protein>
    <recommendedName>
        <fullName evidence="6">WAT1-related protein</fullName>
    </recommendedName>
</protein>
<dbReference type="GO" id="GO:0022857">
    <property type="term" value="F:transmembrane transporter activity"/>
    <property type="evidence" value="ECO:0007669"/>
    <property type="project" value="InterPro"/>
</dbReference>
<feature type="transmembrane region" description="Helical" evidence="6">
    <location>
        <begin position="80"/>
        <end position="99"/>
    </location>
</feature>
<dbReference type="InterPro" id="IPR000620">
    <property type="entry name" value="EamA_dom"/>
</dbReference>
<keyword evidence="5 6" id="KW-0472">Membrane</keyword>
<feature type="domain" description="EamA" evidence="7">
    <location>
        <begin position="81"/>
        <end position="220"/>
    </location>
</feature>
<evidence type="ECO:0000313" key="8">
    <source>
        <dbReference type="EMBL" id="KAK1415588.1"/>
    </source>
</evidence>
<dbReference type="InterPro" id="IPR030184">
    <property type="entry name" value="WAT1-related"/>
</dbReference>
<comment type="caution">
    <text evidence="8">The sequence shown here is derived from an EMBL/GenBank/DDBJ whole genome shotgun (WGS) entry which is preliminary data.</text>
</comment>
<evidence type="ECO:0000256" key="2">
    <source>
        <dbReference type="ARBA" id="ARBA00007635"/>
    </source>
</evidence>
<name>A0AAD8K468_TARER</name>
<reference evidence="8" key="1">
    <citation type="journal article" date="2023" name="bioRxiv">
        <title>Improved chromosome-level genome assembly for marigold (Tagetes erecta).</title>
        <authorList>
            <person name="Jiang F."/>
            <person name="Yuan L."/>
            <person name="Wang S."/>
            <person name="Wang H."/>
            <person name="Xu D."/>
            <person name="Wang A."/>
            <person name="Fan W."/>
        </authorList>
    </citation>
    <scope>NUCLEOTIDE SEQUENCE</scope>
    <source>
        <strain evidence="8">WSJ</strain>
        <tissue evidence="8">Leaf</tissue>
    </source>
</reference>
<evidence type="ECO:0000256" key="6">
    <source>
        <dbReference type="RuleBase" id="RU363077"/>
    </source>
</evidence>
<feature type="transmembrane region" description="Helical" evidence="6">
    <location>
        <begin position="203"/>
        <end position="222"/>
    </location>
</feature>
<evidence type="ECO:0000313" key="9">
    <source>
        <dbReference type="Proteomes" id="UP001229421"/>
    </source>
</evidence>
<dbReference type="EMBL" id="JAUHHV010000008">
    <property type="protein sequence ID" value="KAK1415588.1"/>
    <property type="molecule type" value="Genomic_DNA"/>
</dbReference>
<accession>A0AAD8K468</accession>
<evidence type="ECO:0000256" key="4">
    <source>
        <dbReference type="ARBA" id="ARBA00022989"/>
    </source>
</evidence>
<comment type="subcellular location">
    <subcellularLocation>
        <location evidence="1 6">Membrane</location>
        <topology evidence="1 6">Multi-pass membrane protein</topology>
    </subcellularLocation>
</comment>
<evidence type="ECO:0000259" key="7">
    <source>
        <dbReference type="Pfam" id="PF00892"/>
    </source>
</evidence>
<dbReference type="InterPro" id="IPR037185">
    <property type="entry name" value="EmrE-like"/>
</dbReference>